<evidence type="ECO:0000313" key="1">
    <source>
        <dbReference type="EMBL" id="KUL30466.1"/>
    </source>
</evidence>
<organism evidence="1 2">
    <name type="scientific">Chlorobium limicola</name>
    <dbReference type="NCBI Taxonomy" id="1092"/>
    <lineage>
        <taxon>Bacteria</taxon>
        <taxon>Pseudomonadati</taxon>
        <taxon>Chlorobiota</taxon>
        <taxon>Chlorobiia</taxon>
        <taxon>Chlorobiales</taxon>
        <taxon>Chlorobiaceae</taxon>
        <taxon>Chlorobium/Pelodictyon group</taxon>
        <taxon>Chlorobium</taxon>
    </lineage>
</organism>
<keyword evidence="2" id="KW-1185">Reference proteome</keyword>
<dbReference type="OrthoDB" id="597925at2"/>
<evidence type="ECO:0000313" key="2">
    <source>
        <dbReference type="Proteomes" id="UP000053937"/>
    </source>
</evidence>
<sequence>MNSFVDAIRNGASGFYIRNSVFFPFHFDPVSIWIGKEMSLLSSPEIITDFTDPEILGVREGESFTNLIFRKWNDLGRELGHHKGHIILHAAEKGSDIFRSENLYYIQTCFLDNIKTITFNLVEDPFDL</sequence>
<name>A0A101JP69_CHLLI</name>
<dbReference type="Proteomes" id="UP000053937">
    <property type="component" value="Unassembled WGS sequence"/>
</dbReference>
<gene>
    <name evidence="1" type="ORF">ASB62_04120</name>
</gene>
<protein>
    <submittedName>
        <fullName evidence="1">Uncharacterized protein</fullName>
    </submittedName>
</protein>
<accession>A0A101JP69</accession>
<reference evidence="1 2" key="1">
    <citation type="submission" date="2015-10" db="EMBL/GenBank/DDBJ databases">
        <title>Draft Genome Sequence of Chlorobium limicola strain Frasassi Growing under Artificial Lighting in the Frasassi Cave System.</title>
        <authorList>
            <person name="Mansor M."/>
            <person name="Macalady J."/>
        </authorList>
    </citation>
    <scope>NUCLEOTIDE SEQUENCE [LARGE SCALE GENOMIC DNA]</scope>
    <source>
        <strain evidence="1 2">Frasassi</strain>
    </source>
</reference>
<dbReference type="AlphaFoldDB" id="A0A101JP69"/>
<comment type="caution">
    <text evidence="1">The sequence shown here is derived from an EMBL/GenBank/DDBJ whole genome shotgun (WGS) entry which is preliminary data.</text>
</comment>
<dbReference type="RefSeq" id="WP_059138748.1">
    <property type="nucleotide sequence ID" value="NZ_LMBR01000092.1"/>
</dbReference>
<proteinExistence type="predicted"/>
<dbReference type="EMBL" id="LMBR01000092">
    <property type="protein sequence ID" value="KUL30466.1"/>
    <property type="molecule type" value="Genomic_DNA"/>
</dbReference>